<sequence>MSKQGKPTSLSFQAASCFPEMRPMIYRERRREGFRRARSNQDETKRFTAKNLGKDAGEGVKKGDPVKFRPVDGFLSSDDDKDELIEEEQKHSIASTNTAIGFGAAQQQRVKGTNDGVWLQAMDNSGVGRGRGRGNGLPGLREWFGDSNDIDAAEYRDEGEKRRMGMDTWVPEGSFLMLWAMCYKEHKTCVPVHFFGGRVDNGYWSWNEARVMEEGWEMEFGLDWSLGVAGPLERGGLKFELSLSVKAGVRQKGGRAEESELVIVQHILGR</sequence>
<accession>A0A4V6T5A4</accession>
<reference evidence="2 3" key="1">
    <citation type="journal article" date="2019" name="Nat. Ecol. Evol.">
        <title>Megaphylogeny resolves global patterns of mushroom evolution.</title>
        <authorList>
            <person name="Varga T."/>
            <person name="Krizsan K."/>
            <person name="Foldi C."/>
            <person name="Dima B."/>
            <person name="Sanchez-Garcia M."/>
            <person name="Sanchez-Ramirez S."/>
            <person name="Szollosi G.J."/>
            <person name="Szarkandi J.G."/>
            <person name="Papp V."/>
            <person name="Albert L."/>
            <person name="Andreopoulos W."/>
            <person name="Angelini C."/>
            <person name="Antonin V."/>
            <person name="Barry K.W."/>
            <person name="Bougher N.L."/>
            <person name="Buchanan P."/>
            <person name="Buyck B."/>
            <person name="Bense V."/>
            <person name="Catcheside P."/>
            <person name="Chovatia M."/>
            <person name="Cooper J."/>
            <person name="Damon W."/>
            <person name="Desjardin D."/>
            <person name="Finy P."/>
            <person name="Geml J."/>
            <person name="Haridas S."/>
            <person name="Hughes K."/>
            <person name="Justo A."/>
            <person name="Karasinski D."/>
            <person name="Kautmanova I."/>
            <person name="Kiss B."/>
            <person name="Kocsube S."/>
            <person name="Kotiranta H."/>
            <person name="LaButti K.M."/>
            <person name="Lechner B.E."/>
            <person name="Liimatainen K."/>
            <person name="Lipzen A."/>
            <person name="Lukacs Z."/>
            <person name="Mihaltcheva S."/>
            <person name="Morgado L.N."/>
            <person name="Niskanen T."/>
            <person name="Noordeloos M.E."/>
            <person name="Ohm R.A."/>
            <person name="Ortiz-Santana B."/>
            <person name="Ovrebo C."/>
            <person name="Racz N."/>
            <person name="Riley R."/>
            <person name="Savchenko A."/>
            <person name="Shiryaev A."/>
            <person name="Soop K."/>
            <person name="Spirin V."/>
            <person name="Szebenyi C."/>
            <person name="Tomsovsky M."/>
            <person name="Tulloss R.E."/>
            <person name="Uehling J."/>
            <person name="Grigoriev I.V."/>
            <person name="Vagvolgyi C."/>
            <person name="Papp T."/>
            <person name="Martin F.M."/>
            <person name="Miettinen O."/>
            <person name="Hibbett D.S."/>
            <person name="Nagy L.G."/>
        </authorList>
    </citation>
    <scope>NUCLEOTIDE SEQUENCE [LARGE SCALE GENOMIC DNA]</scope>
    <source>
        <strain evidence="2 3">CBS 962.96</strain>
    </source>
</reference>
<name>A0A4V6T5A4_DENBC</name>
<dbReference type="AlphaFoldDB" id="A0A4V6T5A4"/>
<dbReference type="EMBL" id="ML179310">
    <property type="protein sequence ID" value="THU91305.1"/>
    <property type="molecule type" value="Genomic_DNA"/>
</dbReference>
<proteinExistence type="predicted"/>
<gene>
    <name evidence="2" type="ORF">K435DRAFT_909197</name>
</gene>
<dbReference type="Proteomes" id="UP000297245">
    <property type="component" value="Unassembled WGS sequence"/>
</dbReference>
<evidence type="ECO:0000256" key="1">
    <source>
        <dbReference type="SAM" id="MobiDB-lite"/>
    </source>
</evidence>
<organism evidence="2 3">
    <name type="scientific">Dendrothele bispora (strain CBS 962.96)</name>
    <dbReference type="NCBI Taxonomy" id="1314807"/>
    <lineage>
        <taxon>Eukaryota</taxon>
        <taxon>Fungi</taxon>
        <taxon>Dikarya</taxon>
        <taxon>Basidiomycota</taxon>
        <taxon>Agaricomycotina</taxon>
        <taxon>Agaricomycetes</taxon>
        <taxon>Agaricomycetidae</taxon>
        <taxon>Agaricales</taxon>
        <taxon>Agaricales incertae sedis</taxon>
        <taxon>Dendrothele</taxon>
    </lineage>
</organism>
<feature type="region of interest" description="Disordered" evidence="1">
    <location>
        <begin position="30"/>
        <end position="65"/>
    </location>
</feature>
<evidence type="ECO:0000313" key="2">
    <source>
        <dbReference type="EMBL" id="THU91305.1"/>
    </source>
</evidence>
<protein>
    <submittedName>
        <fullName evidence="2">Uncharacterized protein</fullName>
    </submittedName>
</protein>
<evidence type="ECO:0000313" key="3">
    <source>
        <dbReference type="Proteomes" id="UP000297245"/>
    </source>
</evidence>
<keyword evidence="3" id="KW-1185">Reference proteome</keyword>